<comment type="similarity">
    <text evidence="2">Belongs to the MoaE family.</text>
</comment>
<evidence type="ECO:0000256" key="6">
    <source>
        <dbReference type="ARBA" id="ARBA00026066"/>
    </source>
</evidence>
<name>M5RU30_9BACT</name>
<evidence type="ECO:0000313" key="12">
    <source>
        <dbReference type="EMBL" id="EMI22785.1"/>
    </source>
</evidence>
<comment type="subunit">
    <text evidence="6">Heterotetramer of 2 MoaD subunits and 2 MoaE subunits. Also stable as homodimer. The enzyme changes between these two forms during catalysis.</text>
</comment>
<dbReference type="Gene3D" id="3.90.1170.40">
    <property type="entry name" value="Molybdopterin biosynthesis MoaE subunit"/>
    <property type="match status" value="1"/>
</dbReference>
<dbReference type="EC" id="2.8.1.12" evidence="3"/>
<dbReference type="AlphaFoldDB" id="M5RU30"/>
<dbReference type="GO" id="GO:0030366">
    <property type="term" value="F:molybdopterin synthase activity"/>
    <property type="evidence" value="ECO:0007669"/>
    <property type="project" value="UniProtKB-EC"/>
</dbReference>
<evidence type="ECO:0000256" key="3">
    <source>
        <dbReference type="ARBA" id="ARBA00011950"/>
    </source>
</evidence>
<evidence type="ECO:0000256" key="7">
    <source>
        <dbReference type="ARBA" id="ARBA00029745"/>
    </source>
</evidence>
<dbReference type="SUPFAM" id="SSF54690">
    <property type="entry name" value="Molybdopterin synthase subunit MoaE"/>
    <property type="match status" value="1"/>
</dbReference>
<sequence length="161" mass="17853">MKVMSDCYVELTHDPIDANALLPKVGDPDVGAHAWFYGVTRRITGDRVTSLLSYEAHPSMAVAELNRLAREAIERFGLSKIVIVHRLGEVPVGEASVVLGCSSAHRKASFAALPWLMDQIKTDVPIWKRETYRDGTTQWVHPTNSVTDNLNAKDLKARDDA</sequence>
<evidence type="ECO:0000256" key="2">
    <source>
        <dbReference type="ARBA" id="ARBA00005426"/>
    </source>
</evidence>
<evidence type="ECO:0000256" key="10">
    <source>
        <dbReference type="ARBA" id="ARBA00032474"/>
    </source>
</evidence>
<proteinExistence type="inferred from homology"/>
<evidence type="ECO:0000256" key="5">
    <source>
        <dbReference type="ARBA" id="ARBA00023150"/>
    </source>
</evidence>
<evidence type="ECO:0000256" key="4">
    <source>
        <dbReference type="ARBA" id="ARBA00013858"/>
    </source>
</evidence>
<keyword evidence="5" id="KW-0501">Molybdenum cofactor biosynthesis</keyword>
<dbReference type="Proteomes" id="UP000011991">
    <property type="component" value="Unassembled WGS sequence"/>
</dbReference>
<dbReference type="InterPro" id="IPR003448">
    <property type="entry name" value="Mopterin_biosynth_MoaE"/>
</dbReference>
<comment type="caution">
    <text evidence="12">The sequence shown here is derived from an EMBL/GenBank/DDBJ whole genome shotgun (WGS) entry which is preliminary data.</text>
</comment>
<evidence type="ECO:0000313" key="13">
    <source>
        <dbReference type="Proteomes" id="UP000011991"/>
    </source>
</evidence>
<dbReference type="GO" id="GO:0006777">
    <property type="term" value="P:Mo-molybdopterin cofactor biosynthetic process"/>
    <property type="evidence" value="ECO:0007669"/>
    <property type="project" value="UniProtKB-KW"/>
</dbReference>
<reference evidence="12 13" key="1">
    <citation type="journal article" date="2013" name="Mar. Genomics">
        <title>Expression of sulfatases in Rhodopirellula baltica and the diversity of sulfatases in the genus Rhodopirellula.</title>
        <authorList>
            <person name="Wegner C.E."/>
            <person name="Richter-Heitmann T."/>
            <person name="Klindworth A."/>
            <person name="Klockow C."/>
            <person name="Richter M."/>
            <person name="Achstetter T."/>
            <person name="Glockner F.O."/>
            <person name="Harder J."/>
        </authorList>
    </citation>
    <scope>NUCLEOTIDE SEQUENCE [LARGE SCALE GENOMIC DNA]</scope>
    <source>
        <strain evidence="12 13">SM1</strain>
    </source>
</reference>
<comment type="pathway">
    <text evidence="1">Cofactor biosynthesis; molybdopterin biosynthesis.</text>
</comment>
<dbReference type="CDD" id="cd00756">
    <property type="entry name" value="MoaE"/>
    <property type="match status" value="1"/>
</dbReference>
<keyword evidence="13" id="KW-1185">Reference proteome</keyword>
<dbReference type="PATRIC" id="fig|1265738.3.peg.281"/>
<accession>M5RU30</accession>
<dbReference type="PANTHER" id="PTHR23404">
    <property type="entry name" value="MOLYBDOPTERIN SYNTHASE RELATED"/>
    <property type="match status" value="1"/>
</dbReference>
<comment type="catalytic activity">
    <reaction evidence="11">
        <text>2 [molybdopterin-synthase sulfur-carrier protein]-C-terminal-Gly-aminoethanethioate + cyclic pyranopterin phosphate + H2O = molybdopterin + 2 [molybdopterin-synthase sulfur-carrier protein]-C-terminal Gly-Gly + 2 H(+)</text>
        <dbReference type="Rhea" id="RHEA:26333"/>
        <dbReference type="Rhea" id="RHEA-COMP:12202"/>
        <dbReference type="Rhea" id="RHEA-COMP:19907"/>
        <dbReference type="ChEBI" id="CHEBI:15377"/>
        <dbReference type="ChEBI" id="CHEBI:15378"/>
        <dbReference type="ChEBI" id="CHEBI:58698"/>
        <dbReference type="ChEBI" id="CHEBI:59648"/>
        <dbReference type="ChEBI" id="CHEBI:90778"/>
        <dbReference type="ChEBI" id="CHEBI:232372"/>
        <dbReference type="EC" id="2.8.1.12"/>
    </reaction>
</comment>
<evidence type="ECO:0000256" key="11">
    <source>
        <dbReference type="ARBA" id="ARBA00049878"/>
    </source>
</evidence>
<evidence type="ECO:0000256" key="9">
    <source>
        <dbReference type="ARBA" id="ARBA00030781"/>
    </source>
</evidence>
<dbReference type="InterPro" id="IPR036563">
    <property type="entry name" value="MoaE_sf"/>
</dbReference>
<gene>
    <name evidence="12" type="ORF">RMSM_00275</name>
</gene>
<evidence type="ECO:0000256" key="8">
    <source>
        <dbReference type="ARBA" id="ARBA00030407"/>
    </source>
</evidence>
<dbReference type="EMBL" id="ANOG01000038">
    <property type="protein sequence ID" value="EMI22785.1"/>
    <property type="molecule type" value="Genomic_DNA"/>
</dbReference>
<organism evidence="12 13">
    <name type="scientific">Rhodopirellula maiorica SM1</name>
    <dbReference type="NCBI Taxonomy" id="1265738"/>
    <lineage>
        <taxon>Bacteria</taxon>
        <taxon>Pseudomonadati</taxon>
        <taxon>Planctomycetota</taxon>
        <taxon>Planctomycetia</taxon>
        <taxon>Pirellulales</taxon>
        <taxon>Pirellulaceae</taxon>
        <taxon>Novipirellula</taxon>
    </lineage>
</organism>
<dbReference type="Pfam" id="PF02391">
    <property type="entry name" value="MoaE"/>
    <property type="match status" value="1"/>
</dbReference>
<evidence type="ECO:0000256" key="1">
    <source>
        <dbReference type="ARBA" id="ARBA00005046"/>
    </source>
</evidence>
<protein>
    <recommendedName>
        <fullName evidence="4">Molybdopterin synthase catalytic subunit</fullName>
        <ecNumber evidence="3">2.8.1.12</ecNumber>
    </recommendedName>
    <alternativeName>
        <fullName evidence="9">MPT synthase subunit 2</fullName>
    </alternativeName>
    <alternativeName>
        <fullName evidence="7">Molybdenum cofactor biosynthesis protein E</fullName>
    </alternativeName>
    <alternativeName>
        <fullName evidence="8">Molybdopterin-converting factor large subunit</fullName>
    </alternativeName>
    <alternativeName>
        <fullName evidence="10">Molybdopterin-converting factor subunit 2</fullName>
    </alternativeName>
</protein>